<dbReference type="AlphaFoldDB" id="A0A6P8J0W5"/>
<organism evidence="3 4">
    <name type="scientific">Actinia tenebrosa</name>
    <name type="common">Australian red waratah sea anemone</name>
    <dbReference type="NCBI Taxonomy" id="6105"/>
    <lineage>
        <taxon>Eukaryota</taxon>
        <taxon>Metazoa</taxon>
        <taxon>Cnidaria</taxon>
        <taxon>Anthozoa</taxon>
        <taxon>Hexacorallia</taxon>
        <taxon>Actiniaria</taxon>
        <taxon>Actiniidae</taxon>
        <taxon>Actinia</taxon>
    </lineage>
</organism>
<proteinExistence type="predicted"/>
<evidence type="ECO:0000313" key="4">
    <source>
        <dbReference type="RefSeq" id="XP_031571783.1"/>
    </source>
</evidence>
<feature type="compositionally biased region" description="Polar residues" evidence="1">
    <location>
        <begin position="243"/>
        <end position="252"/>
    </location>
</feature>
<name>A0A6P8J0W5_ACTTE</name>
<dbReference type="KEGG" id="aten:116305921"/>
<evidence type="ECO:0000256" key="1">
    <source>
        <dbReference type="SAM" id="MobiDB-lite"/>
    </source>
</evidence>
<gene>
    <name evidence="4" type="primary">LOC116305921</name>
</gene>
<sequence length="323" mass="35304">MKRRLAFLIFFLVAWQLASSQAVVDHGLNGDINPVLPHEGTVFESNPIDNENANVKFHVEDIPDKNPLYAGDLTQLPKPVEENIAQTSTQYAQSITNGQTLSPKETSTRVPLPKTPQQHLPTEALTRVAQSVHNIQPVDNVQINSNQGASTGAKTVAEHLQMSAKNIETPLVVQNTHHIPLGDNVYDGNRKGTSTSIPTPVQGITPPPIFMLDSGLLKSFTKPSKDIQSTTKTMQGDFATKVSPDQASSNAEQKTDSERNNPVMTQYSVKDFTHPILKLAEGNNAFAIVYNGVVWCGVVWCGVVSGNIRLYIIILDNGIFYPL</sequence>
<keyword evidence="3" id="KW-1185">Reference proteome</keyword>
<dbReference type="Proteomes" id="UP000515163">
    <property type="component" value="Unplaced"/>
</dbReference>
<dbReference type="InParanoid" id="A0A6P8J0W5"/>
<evidence type="ECO:0000256" key="2">
    <source>
        <dbReference type="SAM" id="SignalP"/>
    </source>
</evidence>
<feature type="chain" id="PRO_5027740529" evidence="2">
    <location>
        <begin position="21"/>
        <end position="323"/>
    </location>
</feature>
<feature type="signal peptide" evidence="2">
    <location>
        <begin position="1"/>
        <end position="20"/>
    </location>
</feature>
<dbReference type="GeneID" id="116305921"/>
<dbReference type="RefSeq" id="XP_031571783.1">
    <property type="nucleotide sequence ID" value="XM_031715923.1"/>
</dbReference>
<feature type="region of interest" description="Disordered" evidence="1">
    <location>
        <begin position="228"/>
        <end position="261"/>
    </location>
</feature>
<accession>A0A6P8J0W5</accession>
<reference evidence="4" key="1">
    <citation type="submission" date="2025-08" db="UniProtKB">
        <authorList>
            <consortium name="RefSeq"/>
        </authorList>
    </citation>
    <scope>IDENTIFICATION</scope>
    <source>
        <tissue evidence="4">Tentacle</tissue>
    </source>
</reference>
<keyword evidence="2" id="KW-0732">Signal</keyword>
<dbReference type="OrthoDB" id="10398571at2759"/>
<protein>
    <submittedName>
        <fullName evidence="4">Uncharacterized protein LOC116305921</fullName>
    </submittedName>
</protein>
<evidence type="ECO:0000313" key="3">
    <source>
        <dbReference type="Proteomes" id="UP000515163"/>
    </source>
</evidence>